<accession>A0ABD3XMU0</accession>
<feature type="region of interest" description="Disordered" evidence="1">
    <location>
        <begin position="1"/>
        <end position="40"/>
    </location>
</feature>
<reference evidence="2 3" key="1">
    <citation type="submission" date="2024-11" db="EMBL/GenBank/DDBJ databases">
        <title>Chromosome-level genome assembly of the freshwater bivalve Anodonta woodiana.</title>
        <authorList>
            <person name="Chen X."/>
        </authorList>
    </citation>
    <scope>NUCLEOTIDE SEQUENCE [LARGE SCALE GENOMIC DNA]</scope>
    <source>
        <strain evidence="2">MN2024</strain>
        <tissue evidence="2">Gills</tissue>
    </source>
</reference>
<feature type="non-terminal residue" evidence="2">
    <location>
        <position position="99"/>
    </location>
</feature>
<dbReference type="Proteomes" id="UP001634394">
    <property type="component" value="Unassembled WGS sequence"/>
</dbReference>
<proteinExistence type="predicted"/>
<protein>
    <submittedName>
        <fullName evidence="2">Uncharacterized protein</fullName>
    </submittedName>
</protein>
<gene>
    <name evidence="2" type="ORF">ACJMK2_026887</name>
</gene>
<feature type="region of interest" description="Disordered" evidence="1">
    <location>
        <begin position="79"/>
        <end position="99"/>
    </location>
</feature>
<dbReference type="EMBL" id="JBJQND010000002">
    <property type="protein sequence ID" value="KAL3886931.1"/>
    <property type="molecule type" value="Genomic_DNA"/>
</dbReference>
<sequence>SSTNSLLESNQQMQTKVETYAEDNQLNTSNEYAESNTNNQDKMCGYNVCILDVKISNNLDDTMVRRDHDHAQVATSSIMRANDSTSADIDTGNSTQFRE</sequence>
<organism evidence="2 3">
    <name type="scientific">Sinanodonta woodiana</name>
    <name type="common">Chinese pond mussel</name>
    <name type="synonym">Anodonta woodiana</name>
    <dbReference type="NCBI Taxonomy" id="1069815"/>
    <lineage>
        <taxon>Eukaryota</taxon>
        <taxon>Metazoa</taxon>
        <taxon>Spiralia</taxon>
        <taxon>Lophotrochozoa</taxon>
        <taxon>Mollusca</taxon>
        <taxon>Bivalvia</taxon>
        <taxon>Autobranchia</taxon>
        <taxon>Heteroconchia</taxon>
        <taxon>Palaeoheterodonta</taxon>
        <taxon>Unionida</taxon>
        <taxon>Unionoidea</taxon>
        <taxon>Unionidae</taxon>
        <taxon>Unioninae</taxon>
        <taxon>Sinanodonta</taxon>
    </lineage>
</organism>
<evidence type="ECO:0000313" key="2">
    <source>
        <dbReference type="EMBL" id="KAL3886931.1"/>
    </source>
</evidence>
<keyword evidence="3" id="KW-1185">Reference proteome</keyword>
<name>A0ABD3XMU0_SINWO</name>
<comment type="caution">
    <text evidence="2">The sequence shown here is derived from an EMBL/GenBank/DDBJ whole genome shotgun (WGS) entry which is preliminary data.</text>
</comment>
<dbReference type="AlphaFoldDB" id="A0ABD3XMU0"/>
<feature type="non-terminal residue" evidence="2">
    <location>
        <position position="1"/>
    </location>
</feature>
<evidence type="ECO:0000313" key="3">
    <source>
        <dbReference type="Proteomes" id="UP001634394"/>
    </source>
</evidence>
<evidence type="ECO:0000256" key="1">
    <source>
        <dbReference type="SAM" id="MobiDB-lite"/>
    </source>
</evidence>